<gene>
    <name evidence="1" type="ORF">DesyoDRAFT_5204</name>
</gene>
<organism evidence="1 2">
    <name type="scientific">Desulfosporosinus youngiae DSM 17734</name>
    <dbReference type="NCBI Taxonomy" id="768710"/>
    <lineage>
        <taxon>Bacteria</taxon>
        <taxon>Bacillati</taxon>
        <taxon>Bacillota</taxon>
        <taxon>Clostridia</taxon>
        <taxon>Eubacteriales</taxon>
        <taxon>Desulfitobacteriaceae</taxon>
        <taxon>Desulfosporosinus</taxon>
    </lineage>
</organism>
<reference evidence="1 2" key="1">
    <citation type="submission" date="2011-11" db="EMBL/GenBank/DDBJ databases">
        <title>The Noncontiguous Finished genome of Desulfosporosinus youngiae DSM 17734.</title>
        <authorList>
            <consortium name="US DOE Joint Genome Institute (JGI-PGF)"/>
            <person name="Lucas S."/>
            <person name="Han J."/>
            <person name="Lapidus A."/>
            <person name="Cheng J.-F."/>
            <person name="Goodwin L."/>
            <person name="Pitluck S."/>
            <person name="Peters L."/>
            <person name="Ovchinnikova G."/>
            <person name="Lu M."/>
            <person name="Land M.L."/>
            <person name="Hauser L."/>
            <person name="Pester M."/>
            <person name="Spring S."/>
            <person name="Ollivier B."/>
            <person name="Rattei T."/>
            <person name="Klenk H.-P."/>
            <person name="Wagner M."/>
            <person name="Loy A."/>
            <person name="Woyke T.J."/>
        </authorList>
    </citation>
    <scope>NUCLEOTIDE SEQUENCE [LARGE SCALE GENOMIC DNA]</scope>
    <source>
        <strain evidence="1 2">DSM 17734</strain>
    </source>
</reference>
<dbReference type="Proteomes" id="UP000005104">
    <property type="component" value="Chromosome"/>
</dbReference>
<dbReference type="STRING" id="768710.DesyoDRAFT_5204"/>
<dbReference type="RefSeq" id="WP_007787393.1">
    <property type="nucleotide sequence ID" value="NZ_CM001441.1"/>
</dbReference>
<dbReference type="AlphaFoldDB" id="H5XZT9"/>
<dbReference type="EMBL" id="CM001441">
    <property type="protein sequence ID" value="EHQ92135.1"/>
    <property type="molecule type" value="Genomic_DNA"/>
</dbReference>
<dbReference type="HOGENOM" id="CLU_1459120_0_0_9"/>
<dbReference type="eggNOG" id="ENOG5033RCD">
    <property type="taxonomic scope" value="Bacteria"/>
</dbReference>
<accession>H5XZT9</accession>
<keyword evidence="2" id="KW-1185">Reference proteome</keyword>
<name>H5XZT9_9FIRM</name>
<evidence type="ECO:0000313" key="2">
    <source>
        <dbReference type="Proteomes" id="UP000005104"/>
    </source>
</evidence>
<protein>
    <submittedName>
        <fullName evidence="1">Uncharacterized protein</fullName>
    </submittedName>
</protein>
<proteinExistence type="predicted"/>
<dbReference type="OrthoDB" id="2079352at2"/>
<evidence type="ECO:0000313" key="1">
    <source>
        <dbReference type="EMBL" id="EHQ92135.1"/>
    </source>
</evidence>
<sequence length="185" mass="22371">MNNEDTKKPEKKRLYFSERDEELSDGFWLKHHAKIEKLESDFYDAYNYAFDLTPTEEIEKLYLALAQLNRLKEFCYKTSKGGKVYFIDMWEQMHNSQSLCFSQEEVIINRIEKIREDEILKEKILNIIRVTGTYIQKDLYREFPDFERERLQRLVNYLEIKGLLTKIKKGNSYQLFLVENDTEHS</sequence>